<evidence type="ECO:0000313" key="3">
    <source>
        <dbReference type="Proteomes" id="UP000694559"/>
    </source>
</evidence>
<dbReference type="GO" id="GO:0070006">
    <property type="term" value="F:metalloaminopeptidase activity"/>
    <property type="evidence" value="ECO:0007669"/>
    <property type="project" value="InterPro"/>
</dbReference>
<proteinExistence type="predicted"/>
<feature type="compositionally biased region" description="Basic and acidic residues" evidence="1">
    <location>
        <begin position="91"/>
        <end position="103"/>
    </location>
</feature>
<dbReference type="Proteomes" id="UP000694559">
    <property type="component" value="Unplaced"/>
</dbReference>
<sequence length="315" mass="34824">MELDITTDDLPLMANTNHMLVKHYVLDLDVDFRNHVIEGTIVIFLEPVRRHGKGESTQMEGTTCSVVVPDASACTTKSGCNDFAVCGKGENDTSDKNGSHGNREQASGISSSKNCCDIEIHGSEDFLLVLDCCDLCVLKVEEVDVAVVPGIEKYTSSAKLMDASKDPRNLRKQIVHELVTLPTNNWREQLQHYKHCSQAPACDELLFMTGTWSLEIRKAGIKLPEDFPRAVRIWYKTKPEGQSLSWTADQSDRPCVYTVGSPINNRALFPCQEPPVAMSTWQATVRADACFVVLMSGENVVEPAESEKGTTCINI</sequence>
<name>A0A8C6YEU8_NAJNA</name>
<evidence type="ECO:0008006" key="4">
    <source>
        <dbReference type="Google" id="ProtNLM"/>
    </source>
</evidence>
<dbReference type="OrthoDB" id="79562at2759"/>
<dbReference type="AlphaFoldDB" id="A0A8C6YEU8"/>
<dbReference type="InterPro" id="IPR042097">
    <property type="entry name" value="Aminopeptidase_N-like_N_sf"/>
</dbReference>
<reference evidence="2" key="1">
    <citation type="submission" date="2025-08" db="UniProtKB">
        <authorList>
            <consortium name="Ensembl"/>
        </authorList>
    </citation>
    <scope>IDENTIFICATION</scope>
</reference>
<dbReference type="SUPFAM" id="SSF63737">
    <property type="entry name" value="Leukotriene A4 hydrolase N-terminal domain"/>
    <property type="match status" value="1"/>
</dbReference>
<dbReference type="FunFam" id="2.60.40.1730:FF:000008">
    <property type="entry name" value="aminopeptidase O isoform X1"/>
    <property type="match status" value="1"/>
</dbReference>
<dbReference type="InterPro" id="IPR033577">
    <property type="entry name" value="AOPep"/>
</dbReference>
<keyword evidence="3" id="KW-1185">Reference proteome</keyword>
<feature type="region of interest" description="Disordered" evidence="1">
    <location>
        <begin position="91"/>
        <end position="110"/>
    </location>
</feature>
<protein>
    <recommendedName>
        <fullName evidence="4">Aminopeptidase O</fullName>
    </recommendedName>
</protein>
<dbReference type="GO" id="GO:0005730">
    <property type="term" value="C:nucleolus"/>
    <property type="evidence" value="ECO:0007669"/>
    <property type="project" value="InterPro"/>
</dbReference>
<dbReference type="OMA" id="FMTGTWS"/>
<dbReference type="GeneTree" id="ENSGT00940000155211"/>
<reference evidence="2" key="2">
    <citation type="submission" date="2025-09" db="UniProtKB">
        <authorList>
            <consortium name="Ensembl"/>
        </authorList>
    </citation>
    <scope>IDENTIFICATION</scope>
</reference>
<evidence type="ECO:0000313" key="2">
    <source>
        <dbReference type="Ensembl" id="ENSNNAP00000027284.1"/>
    </source>
</evidence>
<accession>A0A8C6YEU8</accession>
<organism evidence="2 3">
    <name type="scientific">Naja naja</name>
    <name type="common">Indian cobra</name>
    <dbReference type="NCBI Taxonomy" id="35670"/>
    <lineage>
        <taxon>Eukaryota</taxon>
        <taxon>Metazoa</taxon>
        <taxon>Chordata</taxon>
        <taxon>Craniata</taxon>
        <taxon>Vertebrata</taxon>
        <taxon>Euteleostomi</taxon>
        <taxon>Lepidosauria</taxon>
        <taxon>Squamata</taxon>
        <taxon>Bifurcata</taxon>
        <taxon>Unidentata</taxon>
        <taxon>Episquamata</taxon>
        <taxon>Toxicofera</taxon>
        <taxon>Serpentes</taxon>
        <taxon>Colubroidea</taxon>
        <taxon>Elapidae</taxon>
        <taxon>Elapinae</taxon>
        <taxon>Naja</taxon>
    </lineage>
</organism>
<dbReference type="PANTHER" id="PTHR46627">
    <property type="entry name" value="AMINOPEPTIDASE O"/>
    <property type="match status" value="1"/>
</dbReference>
<dbReference type="PANTHER" id="PTHR46627:SF1">
    <property type="entry name" value="AMINOPEPTIDASE O"/>
    <property type="match status" value="1"/>
</dbReference>
<evidence type="ECO:0000256" key="1">
    <source>
        <dbReference type="SAM" id="MobiDB-lite"/>
    </source>
</evidence>
<dbReference type="Gene3D" id="2.60.40.1730">
    <property type="entry name" value="tricorn interacting facor f3 domain"/>
    <property type="match status" value="1"/>
</dbReference>
<dbReference type="Ensembl" id="ENSNNAT00000028584.1">
    <property type="protein sequence ID" value="ENSNNAP00000027284.1"/>
    <property type="gene ID" value="ENSNNAG00000017669.1"/>
</dbReference>